<gene>
    <name evidence="1" type="ORF">HMPREF0083_03875</name>
</gene>
<evidence type="ECO:0000313" key="1">
    <source>
        <dbReference type="EMBL" id="ERI08034.1"/>
    </source>
</evidence>
<comment type="caution">
    <text evidence="1">The sequence shown here is derived from an EMBL/GenBank/DDBJ whole genome shotgun (WGS) entry which is preliminary data.</text>
</comment>
<dbReference type="Proteomes" id="UP000016511">
    <property type="component" value="Unassembled WGS sequence"/>
</dbReference>
<evidence type="ECO:0000313" key="2">
    <source>
        <dbReference type="Proteomes" id="UP000016511"/>
    </source>
</evidence>
<dbReference type="PATRIC" id="fig|649747.3.peg.3522"/>
<dbReference type="STRING" id="649747.HMPREF0083_03875"/>
<dbReference type="EMBL" id="AWSJ01000232">
    <property type="protein sequence ID" value="ERI08034.1"/>
    <property type="molecule type" value="Genomic_DNA"/>
</dbReference>
<sequence>MDNRTQQKRQISVFRGLALFAVKWWDKVFPMGEGFDKLKEWLFFVEVKLYKIRFDGLI</sequence>
<dbReference type="AlphaFoldDB" id="U1WHH4"/>
<dbReference type="HOGENOM" id="CLU_2969244_0_0_9"/>
<organism evidence="1 2">
    <name type="scientific">Aneurinibacillus aneurinilyticus ATCC 12856</name>
    <dbReference type="NCBI Taxonomy" id="649747"/>
    <lineage>
        <taxon>Bacteria</taxon>
        <taxon>Bacillati</taxon>
        <taxon>Bacillota</taxon>
        <taxon>Bacilli</taxon>
        <taxon>Bacillales</taxon>
        <taxon>Paenibacillaceae</taxon>
        <taxon>Aneurinibacillus group</taxon>
        <taxon>Aneurinibacillus</taxon>
    </lineage>
</organism>
<protein>
    <submittedName>
        <fullName evidence="1">Uncharacterized protein</fullName>
    </submittedName>
</protein>
<keyword evidence="2" id="KW-1185">Reference proteome</keyword>
<reference evidence="1 2" key="1">
    <citation type="submission" date="2013-08" db="EMBL/GenBank/DDBJ databases">
        <authorList>
            <person name="Weinstock G."/>
            <person name="Sodergren E."/>
            <person name="Wylie T."/>
            <person name="Fulton L."/>
            <person name="Fulton R."/>
            <person name="Fronick C."/>
            <person name="O'Laughlin M."/>
            <person name="Godfrey J."/>
            <person name="Miner T."/>
            <person name="Herter B."/>
            <person name="Appelbaum E."/>
            <person name="Cordes M."/>
            <person name="Lek S."/>
            <person name="Wollam A."/>
            <person name="Pepin K.H."/>
            <person name="Palsikar V.B."/>
            <person name="Mitreva M."/>
            <person name="Wilson R.K."/>
        </authorList>
    </citation>
    <scope>NUCLEOTIDE SEQUENCE [LARGE SCALE GENOMIC DNA]</scope>
    <source>
        <strain evidence="1 2">ATCC 12856</strain>
    </source>
</reference>
<name>U1WHH4_ANEAE</name>
<accession>U1WHH4</accession>
<proteinExistence type="predicted"/>